<reference evidence="1" key="1">
    <citation type="submission" date="2023-07" db="EMBL/GenBank/DDBJ databases">
        <authorList>
            <person name="Xia Y."/>
        </authorList>
    </citation>
    <scope>NUCLEOTIDE SEQUENCE</scope>
    <source>
        <strain evidence="1">F</strain>
    </source>
</reference>
<name>A0AA96ELL6_9VIRU</name>
<gene>
    <name evidence="1" type="ORF">MarFTMF_396</name>
</gene>
<sequence length="405" mass="47471">MDWDNKISFWLKNVPYLWYNNKDWTKCKRVYLVNPTSAVYDSRGRKGTAQTFWEERENFYKRISLVRGCDTAIKNYFLVSIPPVSKRGLEWWIKQPEFPFKGSELRKEGVPLNESSLSFPKVQKLSIVPPSTQSYSLEELPDEILLNIFESSGSSVALTSKRMAGIWKDANDLRKLILKKDKRAAEPKFSKKFGYEEIALCIDTDFMYPLNENFSRWLESTKITQYCDVQEQRPIYIYMRLQGRRIKSPDLSKVTKKLGFRPGILACFDWASRFGMGETVGNLKGKEQGKLVNKIEKKYDFGRVQWFFAGLVFSLLEKEKKGEKYDFGDFSKELLRVIKFAGEENWVMVFAMVKKIGNADFQKRLVSFLVKQKLSRKELEDVSNNYAKYAFKSDIKFLDFFLETY</sequence>
<organism evidence="1">
    <name type="scientific">Marseillevirus sp</name>
    <dbReference type="NCBI Taxonomy" id="2809551"/>
    <lineage>
        <taxon>Viruses</taxon>
        <taxon>Varidnaviria</taxon>
        <taxon>Bamfordvirae</taxon>
        <taxon>Nucleocytoviricota</taxon>
        <taxon>Megaviricetes</taxon>
        <taxon>Pimascovirales</taxon>
        <taxon>Pimascovirales incertae sedis</taxon>
        <taxon>Marseilleviridae</taxon>
        <taxon>Marseillevirus</taxon>
    </lineage>
</organism>
<proteinExistence type="predicted"/>
<dbReference type="EMBL" id="OR343188">
    <property type="protein sequence ID" value="WNL49912.1"/>
    <property type="molecule type" value="Genomic_DNA"/>
</dbReference>
<accession>A0AA96ELL6</accession>
<protein>
    <submittedName>
        <fullName evidence="1">Uncharacterized protein</fullName>
    </submittedName>
</protein>
<evidence type="ECO:0000313" key="1">
    <source>
        <dbReference type="EMBL" id="WNL49912.1"/>
    </source>
</evidence>